<evidence type="ECO:0000313" key="4">
    <source>
        <dbReference type="Proteomes" id="UP001623592"/>
    </source>
</evidence>
<dbReference type="NCBIfam" id="TIGR00278">
    <property type="entry name" value="membrane protein insertion efficiency factor YidD"/>
    <property type="match status" value="1"/>
</dbReference>
<accession>A0ABW8TEJ8</accession>
<evidence type="ECO:0000256" key="1">
    <source>
        <dbReference type="ARBA" id="ARBA00023136"/>
    </source>
</evidence>
<dbReference type="SMART" id="SM01234">
    <property type="entry name" value="Haemolytic"/>
    <property type="match status" value="1"/>
</dbReference>
<comment type="function">
    <text evidence="2">Could be involved in insertion of integral membrane proteins into the membrane.</text>
</comment>
<name>A0ABW8TEJ8_9CLOT</name>
<dbReference type="InterPro" id="IPR002696">
    <property type="entry name" value="Membr_insert_effic_factor_YidD"/>
</dbReference>
<dbReference type="HAMAP" id="MF_00386">
    <property type="entry name" value="UPF0161_YidD"/>
    <property type="match status" value="1"/>
</dbReference>
<dbReference type="Proteomes" id="UP001623592">
    <property type="component" value="Unassembled WGS sequence"/>
</dbReference>
<keyword evidence="1 2" id="KW-0472">Membrane</keyword>
<evidence type="ECO:0000256" key="2">
    <source>
        <dbReference type="HAMAP-Rule" id="MF_00386"/>
    </source>
</evidence>
<proteinExistence type="inferred from homology"/>
<reference evidence="3 4" key="1">
    <citation type="submission" date="2024-11" db="EMBL/GenBank/DDBJ databases">
        <authorList>
            <person name="Heng Y.C."/>
            <person name="Lim A.C.H."/>
            <person name="Lee J.K.Y."/>
            <person name="Kittelmann S."/>
        </authorList>
    </citation>
    <scope>NUCLEOTIDE SEQUENCE [LARGE SCALE GENOMIC DNA]</scope>
    <source>
        <strain evidence="3 4">WILCCON 0114</strain>
    </source>
</reference>
<sequence length="82" mass="9397">MMKKIIIKLIEFYRKCSSSPMFRGLSSAFFIRGQHVCRYSPTCSQYAIEAVEKYGAFKGSLMAAWRILRCNPFSKGGYDPVK</sequence>
<organism evidence="3 4">
    <name type="scientific">Clostridium neuense</name>
    <dbReference type="NCBI Taxonomy" id="1728934"/>
    <lineage>
        <taxon>Bacteria</taxon>
        <taxon>Bacillati</taxon>
        <taxon>Bacillota</taxon>
        <taxon>Clostridia</taxon>
        <taxon>Eubacteriales</taxon>
        <taxon>Clostridiaceae</taxon>
        <taxon>Clostridium</taxon>
    </lineage>
</organism>
<dbReference type="PANTHER" id="PTHR33383">
    <property type="entry name" value="MEMBRANE PROTEIN INSERTION EFFICIENCY FACTOR-RELATED"/>
    <property type="match status" value="1"/>
</dbReference>
<dbReference type="RefSeq" id="WP_406786768.1">
    <property type="nucleotide sequence ID" value="NZ_JBJIAA010000005.1"/>
</dbReference>
<dbReference type="Pfam" id="PF01809">
    <property type="entry name" value="YidD"/>
    <property type="match status" value="1"/>
</dbReference>
<keyword evidence="4" id="KW-1185">Reference proteome</keyword>
<keyword evidence="2" id="KW-1003">Cell membrane</keyword>
<comment type="similarity">
    <text evidence="2">Belongs to the UPF0161 family.</text>
</comment>
<dbReference type="EMBL" id="JBJIAA010000005">
    <property type="protein sequence ID" value="MFL0250100.1"/>
    <property type="molecule type" value="Genomic_DNA"/>
</dbReference>
<gene>
    <name evidence="3" type="primary">yidD</name>
    <name evidence="3" type="ORF">ACJDT4_06665</name>
</gene>
<dbReference type="PANTHER" id="PTHR33383:SF1">
    <property type="entry name" value="MEMBRANE PROTEIN INSERTION EFFICIENCY FACTOR-RELATED"/>
    <property type="match status" value="1"/>
</dbReference>
<comment type="caution">
    <text evidence="3">The sequence shown here is derived from an EMBL/GenBank/DDBJ whole genome shotgun (WGS) entry which is preliminary data.</text>
</comment>
<evidence type="ECO:0000313" key="3">
    <source>
        <dbReference type="EMBL" id="MFL0250100.1"/>
    </source>
</evidence>
<comment type="subcellular location">
    <subcellularLocation>
        <location evidence="2">Cell membrane</location>
        <topology evidence="2">Peripheral membrane protein</topology>
        <orientation evidence="2">Cytoplasmic side</orientation>
    </subcellularLocation>
</comment>
<protein>
    <recommendedName>
        <fullName evidence="2">Putative membrane protein insertion efficiency factor</fullName>
    </recommendedName>
</protein>